<accession>A0A8S5UBI6</accession>
<protein>
    <submittedName>
        <fullName evidence="1">Uncharacterized protein</fullName>
    </submittedName>
</protein>
<evidence type="ECO:0000313" key="1">
    <source>
        <dbReference type="EMBL" id="DAF91841.1"/>
    </source>
</evidence>
<sequence>MLASINAAKDMYQQGVNEFKEFQKNYNDFYSPISSDMDWYNKNIIGST</sequence>
<name>A0A8S5UBI6_9CAUD</name>
<reference evidence="1" key="1">
    <citation type="journal article" date="2021" name="Proc. Natl. Acad. Sci. U.S.A.">
        <title>A Catalog of Tens of Thousands of Viruses from Human Metagenomes Reveals Hidden Associations with Chronic Diseases.</title>
        <authorList>
            <person name="Tisza M.J."/>
            <person name="Buck C.B."/>
        </authorList>
    </citation>
    <scope>NUCLEOTIDE SEQUENCE</scope>
    <source>
        <strain evidence="1">CtZkC8</strain>
    </source>
</reference>
<dbReference type="EMBL" id="BK016062">
    <property type="protein sequence ID" value="DAF91841.1"/>
    <property type="molecule type" value="Genomic_DNA"/>
</dbReference>
<organism evidence="1">
    <name type="scientific">Podoviridae sp. ctZkC8</name>
    <dbReference type="NCBI Taxonomy" id="2825259"/>
    <lineage>
        <taxon>Viruses</taxon>
        <taxon>Duplodnaviria</taxon>
        <taxon>Heunggongvirae</taxon>
        <taxon>Uroviricota</taxon>
        <taxon>Caudoviricetes</taxon>
    </lineage>
</organism>
<proteinExistence type="predicted"/>